<evidence type="ECO:0000313" key="3">
    <source>
        <dbReference type="Proteomes" id="UP000298173"/>
    </source>
</evidence>
<feature type="signal peptide" evidence="1">
    <location>
        <begin position="1"/>
        <end position="24"/>
    </location>
</feature>
<sequence>MKRFVAASAAIIFTVSLLVPLQLATNTDEAQAITGAEFDPGNIISDEQFYARGVMSQDEIQSFLNDRISEQRVGGQAGTCGNSLCLRDLHVNTPTTTLDFGTCATYVGEANESAARIIYKVQEACAISAKVLLVTLQKENSLISKKSPSEAELRKALGQGCPDTAACDSAYYGFFIQVFSAARQFAWYGNPAGSHTSIKVGQYNARPFHPRTDVNCGSSNVLIQNRATAALYYYTPYQPNAAALNNLYGVGDGCSSYGNRNFWRIFTDWFGSTTTSAPQYGSFDAAAGVYGGIAITGWSFDPNTSASSYIWVNVDGQGKAYVANKELGWFNTYLPGFGSYHGFAETVAATPGDHEVCVYGTYSLLSCKWINVPAGQGSFDSATGTWGGIDVSGWVVDFATEQPASVVFKLNGGVDIAQQAGVSLPWLASYFPGMGSSHGFKSKIPADPGSHEICAYGVYGANRELLTCKTVVVPRGIGAVDSATAVNGGIVVSGWSVDYTRPDSSFVWINVDGHGAGYATNKALSWLPNYIPGIGQNNGFEIKVPARKGSHSVCVSGSENLLGCKNVVVNKSADGHVDSAVGVGGGINVKGWSVDLTTPASSYIWVNIDGLGGSYLANGQLSWFESYYPGSGVNHGFDVTIPKPPGTYQVCVHGTEALLSCSSVTVS</sequence>
<dbReference type="EMBL" id="SOEY01000012">
    <property type="protein sequence ID" value="TFB74339.1"/>
    <property type="molecule type" value="Genomic_DNA"/>
</dbReference>
<gene>
    <name evidence="2" type="ORF">E3O06_07025</name>
</gene>
<keyword evidence="1" id="KW-0732">Signal</keyword>
<dbReference type="OrthoDB" id="9764271at2"/>
<dbReference type="Proteomes" id="UP000298173">
    <property type="component" value="Unassembled WGS sequence"/>
</dbReference>
<keyword evidence="3" id="KW-1185">Reference proteome</keyword>
<dbReference type="RefSeq" id="WP_134502274.1">
    <property type="nucleotide sequence ID" value="NZ_SOEY01000012.1"/>
</dbReference>
<evidence type="ECO:0000256" key="1">
    <source>
        <dbReference type="SAM" id="SignalP"/>
    </source>
</evidence>
<feature type="chain" id="PRO_5038838799" description="Hemagglutinin" evidence="1">
    <location>
        <begin position="25"/>
        <end position="667"/>
    </location>
</feature>
<reference evidence="2 3" key="1">
    <citation type="submission" date="2019-03" db="EMBL/GenBank/DDBJ databases">
        <title>Genomics of glacier-inhabiting Cryobacterium strains.</title>
        <authorList>
            <person name="Liu Q."/>
            <person name="Xin Y.-H."/>
        </authorList>
    </citation>
    <scope>NUCLEOTIDE SEQUENCE [LARGE SCALE GENOMIC DNA]</scope>
    <source>
        <strain evidence="2 3">HLT2-23</strain>
    </source>
</reference>
<protein>
    <recommendedName>
        <fullName evidence="4">Hemagglutinin</fullName>
    </recommendedName>
</protein>
<evidence type="ECO:0008006" key="4">
    <source>
        <dbReference type="Google" id="ProtNLM"/>
    </source>
</evidence>
<comment type="caution">
    <text evidence="2">The sequence shown here is derived from an EMBL/GenBank/DDBJ whole genome shotgun (WGS) entry which is preliminary data.</text>
</comment>
<proteinExistence type="predicted"/>
<evidence type="ECO:0000313" key="2">
    <source>
        <dbReference type="EMBL" id="TFB74339.1"/>
    </source>
</evidence>
<accession>A0A4V3I8E1</accession>
<dbReference type="AlphaFoldDB" id="A0A4V3I8E1"/>
<organism evidence="2 3">
    <name type="scientific">Cryobacterium glaciale</name>
    <dbReference type="NCBI Taxonomy" id="1259145"/>
    <lineage>
        <taxon>Bacteria</taxon>
        <taxon>Bacillati</taxon>
        <taxon>Actinomycetota</taxon>
        <taxon>Actinomycetes</taxon>
        <taxon>Micrococcales</taxon>
        <taxon>Microbacteriaceae</taxon>
        <taxon>Cryobacterium</taxon>
    </lineage>
</organism>
<name>A0A4V3I8E1_9MICO</name>